<dbReference type="InterPro" id="IPR009057">
    <property type="entry name" value="Homeodomain-like_sf"/>
</dbReference>
<reference evidence="5" key="1">
    <citation type="submission" date="2023-06" db="EMBL/GenBank/DDBJ databases">
        <title>Genomic of Parafulvivirga corallium.</title>
        <authorList>
            <person name="Wang G."/>
        </authorList>
    </citation>
    <scope>NUCLEOTIDE SEQUENCE</scope>
    <source>
        <strain evidence="5">BMA10</strain>
    </source>
</reference>
<keyword evidence="2" id="KW-0238">DNA-binding</keyword>
<sequence>MKKEIGLQHTYLDPAIGSFWYAEQEHIDVNSATIPFLNHEVILNFGDIFSVNDSNGSNKVILSEIGVRPMKTYAHGKYNAMGVLFGPAGIYRIFGMSVEDFVSLKLTPREIFRDGYEELLQRLDDSNSPDAKLKTFWNFILSNAAKRKVPEIVEDIIEFVSKYHNEPVQIAKILDTLGTSSKHLICTFKKVVGVTPKKYIQLVQLNKSLKQIRKQPDKRLTEIALENGFYDQSHFIRVFKKFSGLSPKEYRAKCLTHGKIPDSFINTIYC</sequence>
<evidence type="ECO:0000313" key="5">
    <source>
        <dbReference type="EMBL" id="MDN5200243.1"/>
    </source>
</evidence>
<keyword evidence="6" id="KW-1185">Reference proteome</keyword>
<dbReference type="PROSITE" id="PS00041">
    <property type="entry name" value="HTH_ARAC_FAMILY_1"/>
    <property type="match status" value="1"/>
</dbReference>
<dbReference type="Pfam" id="PF12833">
    <property type="entry name" value="HTH_18"/>
    <property type="match status" value="1"/>
</dbReference>
<evidence type="ECO:0000256" key="1">
    <source>
        <dbReference type="ARBA" id="ARBA00023015"/>
    </source>
</evidence>
<protein>
    <submittedName>
        <fullName evidence="5">AraC family transcriptional regulator</fullName>
    </submittedName>
</protein>
<dbReference type="InterPro" id="IPR018060">
    <property type="entry name" value="HTH_AraC"/>
</dbReference>
<dbReference type="InterPro" id="IPR018062">
    <property type="entry name" value="HTH_AraC-typ_CS"/>
</dbReference>
<evidence type="ECO:0000313" key="6">
    <source>
        <dbReference type="Proteomes" id="UP001172082"/>
    </source>
</evidence>
<dbReference type="PANTHER" id="PTHR43280:SF2">
    <property type="entry name" value="HTH-TYPE TRANSCRIPTIONAL REGULATOR EXSA"/>
    <property type="match status" value="1"/>
</dbReference>
<gene>
    <name evidence="5" type="ORF">QQ008_02700</name>
</gene>
<evidence type="ECO:0000256" key="2">
    <source>
        <dbReference type="ARBA" id="ARBA00023125"/>
    </source>
</evidence>
<organism evidence="5 6">
    <name type="scientific">Splendidivirga corallicola</name>
    <dbReference type="NCBI Taxonomy" id="3051826"/>
    <lineage>
        <taxon>Bacteria</taxon>
        <taxon>Pseudomonadati</taxon>
        <taxon>Bacteroidota</taxon>
        <taxon>Cytophagia</taxon>
        <taxon>Cytophagales</taxon>
        <taxon>Splendidivirgaceae</taxon>
        <taxon>Splendidivirga</taxon>
    </lineage>
</organism>
<evidence type="ECO:0000259" key="4">
    <source>
        <dbReference type="PROSITE" id="PS01124"/>
    </source>
</evidence>
<comment type="caution">
    <text evidence="5">The sequence shown here is derived from an EMBL/GenBank/DDBJ whole genome shotgun (WGS) entry which is preliminary data.</text>
</comment>
<dbReference type="EMBL" id="JAUJEA010000001">
    <property type="protein sequence ID" value="MDN5200243.1"/>
    <property type="molecule type" value="Genomic_DNA"/>
</dbReference>
<name>A0ABT8KJ18_9BACT</name>
<dbReference type="PANTHER" id="PTHR43280">
    <property type="entry name" value="ARAC-FAMILY TRANSCRIPTIONAL REGULATOR"/>
    <property type="match status" value="1"/>
</dbReference>
<evidence type="ECO:0000256" key="3">
    <source>
        <dbReference type="ARBA" id="ARBA00023163"/>
    </source>
</evidence>
<feature type="domain" description="HTH araC/xylS-type" evidence="4">
    <location>
        <begin position="154"/>
        <end position="253"/>
    </location>
</feature>
<dbReference type="Proteomes" id="UP001172082">
    <property type="component" value="Unassembled WGS sequence"/>
</dbReference>
<dbReference type="SUPFAM" id="SSF46689">
    <property type="entry name" value="Homeodomain-like"/>
    <property type="match status" value="1"/>
</dbReference>
<keyword evidence="1" id="KW-0805">Transcription regulation</keyword>
<dbReference type="PROSITE" id="PS01124">
    <property type="entry name" value="HTH_ARAC_FAMILY_2"/>
    <property type="match status" value="1"/>
</dbReference>
<dbReference type="RefSeq" id="WP_346750269.1">
    <property type="nucleotide sequence ID" value="NZ_JAUJEA010000001.1"/>
</dbReference>
<proteinExistence type="predicted"/>
<dbReference type="Gene3D" id="1.10.10.60">
    <property type="entry name" value="Homeodomain-like"/>
    <property type="match status" value="1"/>
</dbReference>
<dbReference type="SMART" id="SM00342">
    <property type="entry name" value="HTH_ARAC"/>
    <property type="match status" value="1"/>
</dbReference>
<dbReference type="PRINTS" id="PR00032">
    <property type="entry name" value="HTHARAC"/>
</dbReference>
<dbReference type="InterPro" id="IPR020449">
    <property type="entry name" value="Tscrpt_reg_AraC-type_HTH"/>
</dbReference>
<accession>A0ABT8KJ18</accession>
<keyword evidence="3" id="KW-0804">Transcription</keyword>